<dbReference type="Proteomes" id="UP001190700">
    <property type="component" value="Unassembled WGS sequence"/>
</dbReference>
<dbReference type="PANTHER" id="PTHR31350:SF31">
    <property type="entry name" value="F-BOX DOMAIN-CONTAINING PROTEIN"/>
    <property type="match status" value="1"/>
</dbReference>
<evidence type="ECO:0000259" key="1">
    <source>
        <dbReference type="PROSITE" id="PS50181"/>
    </source>
</evidence>
<proteinExistence type="predicted"/>
<gene>
    <name evidence="2" type="ORF">CYMTET_52426</name>
</gene>
<sequence>MEAVQHGELPVEIWTTAFSHCEADDIANAAAVCRFWRHITKTDSLWRRLYAKIWGCVQDTCSEEGVVPGNHQTWYSAYQARHLVRSAVLKNLEQMVWPMRRAQAFEDFFKMSERSDWDQAEAQLRDLTASEDPEKLGLSYFADEALTATLHETTTRTMRSLLEAQYEWRNMERGALIISQMMNPVGQVNMCSRVPLVLDNMGKEVMRRMREQEGAAHQTRGLHASLRVLNEFLFGAEEGASDRGDILEVGYEMPRRGGLGLEGNVDEYYCQLNSCIGAVLRRRKGIPITLSVVYYAVGWRCGIPIEMVGMPGHFLAKARLSSFRIARHGLDRLCRLPPCPRPTTVAPFSCQSTCPAPCLLSCPAWT</sequence>
<reference evidence="2 3" key="1">
    <citation type="journal article" date="2015" name="Genome Biol. Evol.">
        <title>Comparative Genomics of a Bacterivorous Green Alga Reveals Evolutionary Causalities and Consequences of Phago-Mixotrophic Mode of Nutrition.</title>
        <authorList>
            <person name="Burns J.A."/>
            <person name="Paasch A."/>
            <person name="Narechania A."/>
            <person name="Kim E."/>
        </authorList>
    </citation>
    <scope>NUCLEOTIDE SEQUENCE [LARGE SCALE GENOMIC DNA]</scope>
    <source>
        <strain evidence="2 3">PLY_AMNH</strain>
    </source>
</reference>
<dbReference type="PROSITE" id="PS50181">
    <property type="entry name" value="FBOX"/>
    <property type="match status" value="1"/>
</dbReference>
<evidence type="ECO:0000313" key="3">
    <source>
        <dbReference type="Proteomes" id="UP001190700"/>
    </source>
</evidence>
<dbReference type="PANTHER" id="PTHR31350">
    <property type="entry name" value="SI:DKEY-261L7.2"/>
    <property type="match status" value="1"/>
</dbReference>
<name>A0AAE0ESR9_9CHLO</name>
<evidence type="ECO:0000313" key="2">
    <source>
        <dbReference type="EMBL" id="KAK3237505.1"/>
    </source>
</evidence>
<dbReference type="EMBL" id="LGRX02034560">
    <property type="protein sequence ID" value="KAK3237505.1"/>
    <property type="molecule type" value="Genomic_DNA"/>
</dbReference>
<dbReference type="Gene3D" id="1.20.1280.50">
    <property type="match status" value="1"/>
</dbReference>
<keyword evidence="3" id="KW-1185">Reference proteome</keyword>
<accession>A0AAE0ESR9</accession>
<dbReference type="AlphaFoldDB" id="A0AAE0ESR9"/>
<dbReference type="Pfam" id="PF13369">
    <property type="entry name" value="Transglut_core2"/>
    <property type="match status" value="1"/>
</dbReference>
<dbReference type="SUPFAM" id="SSF81383">
    <property type="entry name" value="F-box domain"/>
    <property type="match status" value="1"/>
</dbReference>
<organism evidence="2 3">
    <name type="scientific">Cymbomonas tetramitiformis</name>
    <dbReference type="NCBI Taxonomy" id="36881"/>
    <lineage>
        <taxon>Eukaryota</taxon>
        <taxon>Viridiplantae</taxon>
        <taxon>Chlorophyta</taxon>
        <taxon>Pyramimonadophyceae</taxon>
        <taxon>Pyramimonadales</taxon>
        <taxon>Pyramimonadaceae</taxon>
        <taxon>Cymbomonas</taxon>
    </lineage>
</organism>
<dbReference type="InterPro" id="IPR001810">
    <property type="entry name" value="F-box_dom"/>
</dbReference>
<dbReference type="CDD" id="cd09917">
    <property type="entry name" value="F-box_SF"/>
    <property type="match status" value="1"/>
</dbReference>
<feature type="domain" description="F-box" evidence="1">
    <location>
        <begin position="3"/>
        <end position="49"/>
    </location>
</feature>
<dbReference type="InterPro" id="IPR036047">
    <property type="entry name" value="F-box-like_dom_sf"/>
</dbReference>
<dbReference type="InterPro" id="IPR032698">
    <property type="entry name" value="SirB1_N"/>
</dbReference>
<comment type="caution">
    <text evidence="2">The sequence shown here is derived from an EMBL/GenBank/DDBJ whole genome shotgun (WGS) entry which is preliminary data.</text>
</comment>
<protein>
    <recommendedName>
        <fullName evidence="1">F-box domain-containing protein</fullName>
    </recommendedName>
</protein>
<dbReference type="Pfam" id="PF12937">
    <property type="entry name" value="F-box-like"/>
    <property type="match status" value="1"/>
</dbReference>